<dbReference type="EMBL" id="UYYB01000112">
    <property type="protein sequence ID" value="VDM65091.1"/>
    <property type="molecule type" value="Genomic_DNA"/>
</dbReference>
<dbReference type="PANTHER" id="PTHR31128:SF6">
    <property type="entry name" value="SH2 DOMAIN-CONTAINING PROTEIN"/>
    <property type="match status" value="1"/>
</dbReference>
<gene>
    <name evidence="2" type="ORF">SVUK_LOCUS89</name>
</gene>
<keyword evidence="3" id="KW-1185">Reference proteome</keyword>
<reference evidence="2 3" key="1">
    <citation type="submission" date="2018-11" db="EMBL/GenBank/DDBJ databases">
        <authorList>
            <consortium name="Pathogen Informatics"/>
        </authorList>
    </citation>
    <scope>NUCLEOTIDE SEQUENCE [LARGE SCALE GENOMIC DNA]</scope>
</reference>
<dbReference type="PANTHER" id="PTHR31128">
    <property type="entry name" value="PROTEIN CBR-CLEC-135-RELATED"/>
    <property type="match status" value="1"/>
</dbReference>
<sequence>MKKVILSTPNKNYRMVLNGVRCISILAFTVNGLTLKWVLVQETIRRDTRMTGKKERRKEKHDALNLKTVGRLDMDGAWPEFDERACKLQAKKSSEEDRPPVLYVCEPTKWTIADSEMTDPIYVRDTDVSQFVPLPQAESDYRPSADPRIEEHFIGVRSSEEAGAIVKPDDFVLYYKKEEDDDLDVAIPLYLAHRNTRNKLFHFPVVRYTEGNGSKWWHVQIGNNSKTQSFRSLSDLVRCYHLYRFTDARTGRMEVFPLWKGGILDDYQ</sequence>
<keyword evidence="1" id="KW-1133">Transmembrane helix</keyword>
<accession>A0A3P7HVW3</accession>
<feature type="transmembrane region" description="Helical" evidence="1">
    <location>
        <begin position="20"/>
        <end position="39"/>
    </location>
</feature>
<dbReference type="OrthoDB" id="5868621at2759"/>
<name>A0A3P7HVW3_STRVU</name>
<organism evidence="2 3">
    <name type="scientific">Strongylus vulgaris</name>
    <name type="common">Blood worm</name>
    <dbReference type="NCBI Taxonomy" id="40348"/>
    <lineage>
        <taxon>Eukaryota</taxon>
        <taxon>Metazoa</taxon>
        <taxon>Ecdysozoa</taxon>
        <taxon>Nematoda</taxon>
        <taxon>Chromadorea</taxon>
        <taxon>Rhabditida</taxon>
        <taxon>Rhabditina</taxon>
        <taxon>Rhabditomorpha</taxon>
        <taxon>Strongyloidea</taxon>
        <taxon>Strongylidae</taxon>
        <taxon>Strongylus</taxon>
    </lineage>
</organism>
<dbReference type="Proteomes" id="UP000270094">
    <property type="component" value="Unassembled WGS sequence"/>
</dbReference>
<evidence type="ECO:0000313" key="2">
    <source>
        <dbReference type="EMBL" id="VDM65091.1"/>
    </source>
</evidence>
<evidence type="ECO:0000313" key="3">
    <source>
        <dbReference type="Proteomes" id="UP000270094"/>
    </source>
</evidence>
<keyword evidence="1" id="KW-0812">Transmembrane</keyword>
<dbReference type="AlphaFoldDB" id="A0A3P7HVW3"/>
<protein>
    <submittedName>
        <fullName evidence="2">Uncharacterized protein</fullName>
    </submittedName>
</protein>
<keyword evidence="1" id="KW-0472">Membrane</keyword>
<proteinExistence type="predicted"/>
<evidence type="ECO:0000256" key="1">
    <source>
        <dbReference type="SAM" id="Phobius"/>
    </source>
</evidence>